<feature type="compositionally biased region" description="Acidic residues" evidence="6">
    <location>
        <begin position="42"/>
        <end position="56"/>
    </location>
</feature>
<dbReference type="GO" id="GO:0005654">
    <property type="term" value="C:nucleoplasm"/>
    <property type="evidence" value="ECO:0007669"/>
    <property type="project" value="UniProtKB-ARBA"/>
</dbReference>
<evidence type="ECO:0008006" key="9">
    <source>
        <dbReference type="Google" id="ProtNLM"/>
    </source>
</evidence>
<name>B8MDY7_TALSN</name>
<dbReference type="PANTHER" id="PTHR21964">
    <property type="entry name" value="BREAST CANCER METASTASIS-SUPPRESSOR 1"/>
    <property type="match status" value="1"/>
</dbReference>
<feature type="compositionally biased region" description="Acidic residues" evidence="6">
    <location>
        <begin position="270"/>
        <end position="290"/>
    </location>
</feature>
<evidence type="ECO:0000256" key="6">
    <source>
        <dbReference type="SAM" id="MobiDB-lite"/>
    </source>
</evidence>
<dbReference type="RefSeq" id="XP_002483298.1">
    <property type="nucleotide sequence ID" value="XM_002483253.1"/>
</dbReference>
<dbReference type="SMART" id="SM01401">
    <property type="entry name" value="Sds3"/>
    <property type="match status" value="1"/>
</dbReference>
<feature type="region of interest" description="Disordered" evidence="6">
    <location>
        <begin position="29"/>
        <end position="296"/>
    </location>
</feature>
<proteinExistence type="predicted"/>
<keyword evidence="2" id="KW-0678">Repressor</keyword>
<organism evidence="7 8">
    <name type="scientific">Talaromyces stipitatus (strain ATCC 10500 / CBS 375.48 / QM 6759 / NRRL 1006)</name>
    <name type="common">Penicillium stipitatum</name>
    <dbReference type="NCBI Taxonomy" id="441959"/>
    <lineage>
        <taxon>Eukaryota</taxon>
        <taxon>Fungi</taxon>
        <taxon>Dikarya</taxon>
        <taxon>Ascomycota</taxon>
        <taxon>Pezizomycotina</taxon>
        <taxon>Eurotiomycetes</taxon>
        <taxon>Eurotiomycetidae</taxon>
        <taxon>Eurotiales</taxon>
        <taxon>Trichocomaceae</taxon>
        <taxon>Talaromyces</taxon>
        <taxon>Talaromyces sect. Talaromyces</taxon>
    </lineage>
</organism>
<dbReference type="Proteomes" id="UP000001745">
    <property type="component" value="Unassembled WGS sequence"/>
</dbReference>
<keyword evidence="8" id="KW-1185">Reference proteome</keyword>
<evidence type="ECO:0000256" key="3">
    <source>
        <dbReference type="ARBA" id="ARBA00023015"/>
    </source>
</evidence>
<evidence type="ECO:0000313" key="7">
    <source>
        <dbReference type="EMBL" id="EED16064.1"/>
    </source>
</evidence>
<evidence type="ECO:0000256" key="4">
    <source>
        <dbReference type="ARBA" id="ARBA00023163"/>
    </source>
</evidence>
<dbReference type="EMBL" id="EQ962656">
    <property type="protein sequence ID" value="EED16064.1"/>
    <property type="molecule type" value="Genomic_DNA"/>
</dbReference>
<feature type="compositionally biased region" description="Low complexity" evidence="6">
    <location>
        <begin position="571"/>
        <end position="582"/>
    </location>
</feature>
<evidence type="ECO:0000256" key="1">
    <source>
        <dbReference type="ARBA" id="ARBA00004123"/>
    </source>
</evidence>
<dbReference type="HOGENOM" id="CLU_012439_0_0_1"/>
<dbReference type="STRING" id="441959.B8MDY7"/>
<feature type="compositionally biased region" description="Acidic residues" evidence="6">
    <location>
        <begin position="170"/>
        <end position="181"/>
    </location>
</feature>
<dbReference type="InterPro" id="IPR013907">
    <property type="entry name" value="Sds3"/>
</dbReference>
<keyword evidence="4" id="KW-0804">Transcription</keyword>
<evidence type="ECO:0000313" key="8">
    <source>
        <dbReference type="Proteomes" id="UP000001745"/>
    </source>
</evidence>
<feature type="compositionally biased region" description="Basic residues" evidence="6">
    <location>
        <begin position="239"/>
        <end position="253"/>
    </location>
</feature>
<dbReference type="InParanoid" id="B8MDY7"/>
<dbReference type="OrthoDB" id="20886at2759"/>
<dbReference type="eggNOG" id="ENOG502S14R">
    <property type="taxonomic scope" value="Eukaryota"/>
</dbReference>
<evidence type="ECO:0000256" key="5">
    <source>
        <dbReference type="ARBA" id="ARBA00023242"/>
    </source>
</evidence>
<keyword evidence="3" id="KW-0805">Transcription regulation</keyword>
<dbReference type="VEuPathDB" id="FungiDB:TSTA_011730"/>
<dbReference type="GeneID" id="8100162"/>
<evidence type="ECO:0000256" key="2">
    <source>
        <dbReference type="ARBA" id="ARBA00022491"/>
    </source>
</evidence>
<dbReference type="GO" id="GO:0010468">
    <property type="term" value="P:regulation of gene expression"/>
    <property type="evidence" value="ECO:0007669"/>
    <property type="project" value="UniProtKB-ARBA"/>
</dbReference>
<feature type="compositionally biased region" description="Acidic residues" evidence="6">
    <location>
        <begin position="111"/>
        <end position="121"/>
    </location>
</feature>
<feature type="compositionally biased region" description="Basic and acidic residues" evidence="6">
    <location>
        <begin position="72"/>
        <end position="97"/>
    </location>
</feature>
<reference evidence="8" key="1">
    <citation type="journal article" date="2015" name="Genome Announc.">
        <title>Genome sequence of the AIDS-associated pathogen Penicillium marneffei (ATCC18224) and its near taxonomic relative Talaromyces stipitatus (ATCC10500).</title>
        <authorList>
            <person name="Nierman W.C."/>
            <person name="Fedorova-Abrams N.D."/>
            <person name="Andrianopoulos A."/>
        </authorList>
    </citation>
    <scope>NUCLEOTIDE SEQUENCE [LARGE SCALE GENOMIC DNA]</scope>
    <source>
        <strain evidence="8">ATCC 10500 / CBS 375.48 / QM 6759 / NRRL 1006</strain>
    </source>
</reference>
<feature type="compositionally biased region" description="Polar residues" evidence="6">
    <location>
        <begin position="98"/>
        <end position="110"/>
    </location>
</feature>
<dbReference type="OMA" id="DTPWANP"/>
<accession>B8MDY7</accession>
<sequence>MDVAESTEPVAQPGVELAGAIGDADISLDHLVDDGRSSSLSEIDDVSENEPSDDELPPPPRPAPEEADSEAETERLEESPNNHLIKRDIRLRGENRFESSPSKLAQSTTYDEMEEDEENELNETPTKTRRSSKPNGASESLEIPVIGDASSPPSPAAVAGKKRKHPQADGDVDTEMGEDDEPLRKRRGSVGGDEVPEETGADASTTREETEEVPQQDTSGKATPVDETRDSAVPTVVTRGKRGVKKGKRKGRKARDFDEDLENGDAATENTEDQLQEDEEAGDVADDANDADAATKSEEELARKIAAIDALAVLEKEFATLREKIYDEKIAKLDYELEQLTSPEPSHLELQRQLKCLERHRDKKINYEQTLFQYRMQSLMSRSLADRAALHSTYFQRIRDTREKHSTAVSKQFYAIQHDRFKTEEVGTHHYIPFPTRRSQQISQQAAYNQEVSVMAGVAKYVGFPAAPTLSEARATEVDEDFEKMGISIEHRPVVAPQSGIRGNVSSDLPRYTTAEESLHEQQAVWTNPQYVHANRPAHLSNMTSYTTPAAQKRVIDINAPNGSASTIPDNASAANSSTANTPYGVEQDHRQHGAGHIGNVDFDALDRKSGFRSQSSSPLDVRKGPSSNPNHLFEGRHESTTRNPGYSPPRFGLFGTSKREPSPPLSTSNKALGGLHSSRLMTGSGPSRMIAR</sequence>
<dbReference type="Pfam" id="PF08598">
    <property type="entry name" value="Sds3"/>
    <property type="match status" value="1"/>
</dbReference>
<feature type="region of interest" description="Disordered" evidence="6">
    <location>
        <begin position="560"/>
        <end position="693"/>
    </location>
</feature>
<dbReference type="PhylomeDB" id="B8MDY7"/>
<dbReference type="Gene3D" id="1.20.5.1500">
    <property type="match status" value="1"/>
</dbReference>
<keyword evidence="5" id="KW-0539">Nucleus</keyword>
<feature type="compositionally biased region" description="Polar residues" evidence="6">
    <location>
        <begin position="561"/>
        <end position="570"/>
    </location>
</feature>
<comment type="subcellular location">
    <subcellularLocation>
        <location evidence="1">Nucleus</location>
    </subcellularLocation>
</comment>
<protein>
    <recommendedName>
        <fullName evidence="9">Transcriptional regulatory protein DEP1</fullName>
    </recommendedName>
</protein>
<gene>
    <name evidence="7" type="ORF">TSTA_011730</name>
</gene>
<dbReference type="AlphaFoldDB" id="B8MDY7"/>